<protein>
    <submittedName>
        <fullName evidence="1">Uncharacterized protein</fullName>
    </submittedName>
</protein>
<dbReference type="PROSITE" id="PS51257">
    <property type="entry name" value="PROKAR_LIPOPROTEIN"/>
    <property type="match status" value="1"/>
</dbReference>
<accession>A0A165S8Z7</accession>
<reference evidence="1 2" key="1">
    <citation type="journal article" date="2016" name="Mol. Biol. Evol.">
        <title>Comparative Genomics of Early-Diverging Mushroom-Forming Fungi Provides Insights into the Origins of Lignocellulose Decay Capabilities.</title>
        <authorList>
            <person name="Nagy L.G."/>
            <person name="Riley R."/>
            <person name="Tritt A."/>
            <person name="Adam C."/>
            <person name="Daum C."/>
            <person name="Floudas D."/>
            <person name="Sun H."/>
            <person name="Yadav J.S."/>
            <person name="Pangilinan J."/>
            <person name="Larsson K.H."/>
            <person name="Matsuura K."/>
            <person name="Barry K."/>
            <person name="Labutti K."/>
            <person name="Kuo R."/>
            <person name="Ohm R.A."/>
            <person name="Bhattacharya S.S."/>
            <person name="Shirouzu T."/>
            <person name="Yoshinaga Y."/>
            <person name="Martin F.M."/>
            <person name="Grigoriev I.V."/>
            <person name="Hibbett D.S."/>
        </authorList>
    </citation>
    <scope>NUCLEOTIDE SEQUENCE [LARGE SCALE GENOMIC DNA]</scope>
    <source>
        <strain evidence="1 2">L-15889</strain>
    </source>
</reference>
<dbReference type="AlphaFoldDB" id="A0A165S8Z7"/>
<organism evidence="1 2">
    <name type="scientific">Daedalea quercina L-15889</name>
    <dbReference type="NCBI Taxonomy" id="1314783"/>
    <lineage>
        <taxon>Eukaryota</taxon>
        <taxon>Fungi</taxon>
        <taxon>Dikarya</taxon>
        <taxon>Basidiomycota</taxon>
        <taxon>Agaricomycotina</taxon>
        <taxon>Agaricomycetes</taxon>
        <taxon>Polyporales</taxon>
        <taxon>Fomitopsis</taxon>
    </lineage>
</organism>
<proteinExistence type="predicted"/>
<dbReference type="Proteomes" id="UP000076727">
    <property type="component" value="Unassembled WGS sequence"/>
</dbReference>
<evidence type="ECO:0000313" key="2">
    <source>
        <dbReference type="Proteomes" id="UP000076727"/>
    </source>
</evidence>
<keyword evidence="2" id="KW-1185">Reference proteome</keyword>
<evidence type="ECO:0000313" key="1">
    <source>
        <dbReference type="EMBL" id="KZT71679.1"/>
    </source>
</evidence>
<name>A0A165S8Z7_9APHY</name>
<gene>
    <name evidence="1" type="ORF">DAEQUDRAFT_92687</name>
</gene>
<dbReference type="EMBL" id="KV429044">
    <property type="protein sequence ID" value="KZT71679.1"/>
    <property type="molecule type" value="Genomic_DNA"/>
</dbReference>
<sequence length="76" mass="8302">MVVRCAVCVVCVLESWPIEHCMHSLSSSSCIVDSRGARGTSGLAPSGVVENKLWVANKDVISRYRLGFVAKHGRER</sequence>